<dbReference type="InterPro" id="IPR036116">
    <property type="entry name" value="FN3_sf"/>
</dbReference>
<protein>
    <recommendedName>
        <fullName evidence="6">Fibronectin type-III domain-containing protein</fullName>
    </recommendedName>
</protein>
<dbReference type="Proteomes" id="UP000288951">
    <property type="component" value="Unassembled WGS sequence"/>
</dbReference>
<keyword evidence="1" id="KW-0732">Signal</keyword>
<reference evidence="2" key="2">
    <citation type="submission" date="2018-12" db="EMBL/GenBank/DDBJ databases">
        <title>Draft genome sequence of Flaovobacterium columnare ARS1 isolated from channel catfish in Alabama.</title>
        <authorList>
            <person name="Cai W."/>
            <person name="Arias C."/>
        </authorList>
    </citation>
    <scope>NUCLEOTIDE SEQUENCE [LARGE SCALE GENOMIC DNA]</scope>
    <source>
        <strain evidence="2">ARS1</strain>
    </source>
</reference>
<dbReference type="EMBL" id="RQSM01000003">
    <property type="protein sequence ID" value="RVU91217.1"/>
    <property type="molecule type" value="Genomic_DNA"/>
</dbReference>
<evidence type="ECO:0008006" key="6">
    <source>
        <dbReference type="Google" id="ProtNLM"/>
    </source>
</evidence>
<feature type="chain" id="PRO_5036046417" description="Fibronectin type-III domain-containing protein" evidence="1">
    <location>
        <begin position="21"/>
        <end position="320"/>
    </location>
</feature>
<evidence type="ECO:0000313" key="4">
    <source>
        <dbReference type="Proteomes" id="UP000238180"/>
    </source>
</evidence>
<evidence type="ECO:0000313" key="5">
    <source>
        <dbReference type="Proteomes" id="UP000288951"/>
    </source>
</evidence>
<name>A0A2N9P8E8_9FLAO</name>
<dbReference type="RefSeq" id="WP_105195544.1">
    <property type="nucleotide sequence ID" value="NZ_OLKH01000064.1"/>
</dbReference>
<dbReference type="InterPro" id="IPR013783">
    <property type="entry name" value="Ig-like_fold"/>
</dbReference>
<dbReference type="PROSITE" id="PS51257">
    <property type="entry name" value="PROKAR_LIPOPROTEIN"/>
    <property type="match status" value="1"/>
</dbReference>
<dbReference type="Proteomes" id="UP000238180">
    <property type="component" value="Unassembled WGS sequence"/>
</dbReference>
<evidence type="ECO:0000313" key="3">
    <source>
        <dbReference type="EMBL" id="SPE76620.1"/>
    </source>
</evidence>
<keyword evidence="5" id="KW-1185">Reference proteome</keyword>
<dbReference type="Gene3D" id="2.60.40.10">
    <property type="entry name" value="Immunoglobulins"/>
    <property type="match status" value="3"/>
</dbReference>
<gene>
    <name evidence="2" type="ORF">EH230_10080</name>
    <name evidence="3" type="ORF">FLACOL_00605</name>
</gene>
<dbReference type="OrthoDB" id="1121506at2"/>
<dbReference type="SUPFAM" id="SSF49265">
    <property type="entry name" value="Fibronectin type III"/>
    <property type="match status" value="1"/>
</dbReference>
<reference evidence="3" key="1">
    <citation type="submission" date="2018-02" db="EMBL/GenBank/DDBJ databases">
        <authorList>
            <person name="Cohen D.B."/>
            <person name="Kent A.D."/>
        </authorList>
    </citation>
    <scope>NUCLEOTIDE SEQUENCE [LARGE SCALE GENOMIC DNA]</scope>
    <source>
        <strain evidence="3">CIP109753</strain>
    </source>
</reference>
<proteinExistence type="predicted"/>
<feature type="signal peptide" evidence="1">
    <location>
        <begin position="1"/>
        <end position="20"/>
    </location>
</feature>
<organism evidence="3 4">
    <name type="scientific">Flavobacterium columnare</name>
    <dbReference type="NCBI Taxonomy" id="996"/>
    <lineage>
        <taxon>Bacteria</taxon>
        <taxon>Pseudomonadati</taxon>
        <taxon>Bacteroidota</taxon>
        <taxon>Flavobacteriia</taxon>
        <taxon>Flavobacteriales</taxon>
        <taxon>Flavobacteriaceae</taxon>
        <taxon>Flavobacterium</taxon>
    </lineage>
</organism>
<dbReference type="EMBL" id="OLKH01000064">
    <property type="protein sequence ID" value="SPE76620.1"/>
    <property type="molecule type" value="Genomic_DNA"/>
</dbReference>
<sequence length="320" mass="35798">MKVFNSILFLFLAISMIACEDILEKDITTDTLNVLSPKEGTFIESNIVVFQWEALKGANKYHLQIEDKKALIIKDTLTSKTALKLSLQPGNYKFKIRGENAGYQSNYTVPISFDVKLPTSLENQLVILKSPSNGFFTNRNNLTLIWDPIKIATSYTLELYDMTNGNLLLLSKEGITSSTYALDASILKSDALYEWRIKAINTTSATEFSKAAFSLDTTPPNAPQNLLPNNSDSRKVNTTIDFSWKLDSDTGVIKSPIDSYIIEFATDIDFTKNFESQITTITSYQKKMTSTGTYFWRVKSKDKAGNVGLGYSKANSLLIN</sequence>
<evidence type="ECO:0000313" key="2">
    <source>
        <dbReference type="EMBL" id="RVU91217.1"/>
    </source>
</evidence>
<evidence type="ECO:0000256" key="1">
    <source>
        <dbReference type="SAM" id="SignalP"/>
    </source>
</evidence>
<dbReference type="AlphaFoldDB" id="A0A2N9P8E8"/>
<accession>A0A2N9P8E8</accession>